<dbReference type="InterPro" id="IPR012337">
    <property type="entry name" value="RNaseH-like_sf"/>
</dbReference>
<dbReference type="Gene3D" id="3.30.420.10">
    <property type="entry name" value="Ribonuclease H-like superfamily/Ribonuclease H"/>
    <property type="match status" value="1"/>
</dbReference>
<organism evidence="3 4">
    <name type="scientific">Pythium insidiosum</name>
    <name type="common">Pythiosis disease agent</name>
    <dbReference type="NCBI Taxonomy" id="114742"/>
    <lineage>
        <taxon>Eukaryota</taxon>
        <taxon>Sar</taxon>
        <taxon>Stramenopiles</taxon>
        <taxon>Oomycota</taxon>
        <taxon>Peronosporomycetes</taxon>
        <taxon>Pythiales</taxon>
        <taxon>Pythiaceae</taxon>
        <taxon>Pythium</taxon>
    </lineage>
</organism>
<feature type="domain" description="Chromo" evidence="1">
    <location>
        <begin position="197"/>
        <end position="249"/>
    </location>
</feature>
<evidence type="ECO:0008006" key="5">
    <source>
        <dbReference type="Google" id="ProtNLM"/>
    </source>
</evidence>
<name>A0AAD5L651_PYTIN</name>
<dbReference type="GO" id="GO:0003676">
    <property type="term" value="F:nucleic acid binding"/>
    <property type="evidence" value="ECO:0007669"/>
    <property type="project" value="InterPro"/>
</dbReference>
<evidence type="ECO:0000313" key="3">
    <source>
        <dbReference type="EMBL" id="KAJ0390839.1"/>
    </source>
</evidence>
<dbReference type="InterPro" id="IPR001584">
    <property type="entry name" value="Integrase_cat-core"/>
</dbReference>
<dbReference type="SUPFAM" id="SSF54160">
    <property type="entry name" value="Chromo domain-like"/>
    <property type="match status" value="1"/>
</dbReference>
<gene>
    <name evidence="3" type="ORF">P43SY_011736</name>
</gene>
<keyword evidence="4" id="KW-1185">Reference proteome</keyword>
<dbReference type="InterPro" id="IPR050951">
    <property type="entry name" value="Retrovirus_Pol_polyprotein"/>
</dbReference>
<reference evidence="3" key="1">
    <citation type="submission" date="2021-12" db="EMBL/GenBank/DDBJ databases">
        <title>Prjna785345.</title>
        <authorList>
            <person name="Rujirawat T."/>
            <person name="Krajaejun T."/>
        </authorList>
    </citation>
    <scope>NUCLEOTIDE SEQUENCE</scope>
    <source>
        <strain evidence="3">Pi057C3</strain>
    </source>
</reference>
<evidence type="ECO:0000259" key="1">
    <source>
        <dbReference type="PROSITE" id="PS50013"/>
    </source>
</evidence>
<dbReference type="PANTHER" id="PTHR37984">
    <property type="entry name" value="PROTEIN CBG26694"/>
    <property type="match status" value="1"/>
</dbReference>
<dbReference type="EMBL" id="JAKCXM010001565">
    <property type="protein sequence ID" value="KAJ0390839.1"/>
    <property type="molecule type" value="Genomic_DNA"/>
</dbReference>
<dbReference type="PANTHER" id="PTHR37984:SF5">
    <property type="entry name" value="PROTEIN NYNRIN-LIKE"/>
    <property type="match status" value="1"/>
</dbReference>
<dbReference type="SMART" id="SM00298">
    <property type="entry name" value="CHROMO"/>
    <property type="match status" value="1"/>
</dbReference>
<evidence type="ECO:0000259" key="2">
    <source>
        <dbReference type="PROSITE" id="PS50994"/>
    </source>
</evidence>
<sequence>MDHVPSLPKSHRGNTELLVWVDHQAYERCIYRQYGASEVVRHDREPAFMSEVFRAFNRLIGQRSKATLAYRPQANGTTERMVQTVMRAVKLYVADPAQRDWDDYAERLVFALNLSFDRTRQETPVLERPEPHLAKLEIDGTGYKFFPLVHVSRLKLKRTFHERPQVDLEVASGDRFDFDEALLPEDSFEPDNEAGEYEVEAIIDHREKRSARQGRPLKEYLVRWKGYDDPTWVAEADLRAPSLLDEYEQACSARARFAAMEVEEE</sequence>
<dbReference type="InterPro" id="IPR016197">
    <property type="entry name" value="Chromo-like_dom_sf"/>
</dbReference>
<proteinExistence type="predicted"/>
<dbReference type="InterPro" id="IPR036397">
    <property type="entry name" value="RNaseH_sf"/>
</dbReference>
<dbReference type="Gene3D" id="2.40.50.40">
    <property type="match status" value="1"/>
</dbReference>
<dbReference type="Proteomes" id="UP001209570">
    <property type="component" value="Unassembled WGS sequence"/>
</dbReference>
<evidence type="ECO:0000313" key="4">
    <source>
        <dbReference type="Proteomes" id="UP001209570"/>
    </source>
</evidence>
<dbReference type="CDD" id="cd00024">
    <property type="entry name" value="CD_CSD"/>
    <property type="match status" value="1"/>
</dbReference>
<dbReference type="SUPFAM" id="SSF53098">
    <property type="entry name" value="Ribonuclease H-like"/>
    <property type="match status" value="1"/>
</dbReference>
<dbReference type="InterPro" id="IPR023780">
    <property type="entry name" value="Chromo_domain"/>
</dbReference>
<dbReference type="PROSITE" id="PS50994">
    <property type="entry name" value="INTEGRASE"/>
    <property type="match status" value="1"/>
</dbReference>
<dbReference type="InterPro" id="IPR000953">
    <property type="entry name" value="Chromo/chromo_shadow_dom"/>
</dbReference>
<protein>
    <recommendedName>
        <fullName evidence="5">Reverse transcriptase</fullName>
    </recommendedName>
</protein>
<accession>A0AAD5L651</accession>
<dbReference type="PROSITE" id="PS50013">
    <property type="entry name" value="CHROMO_2"/>
    <property type="match status" value="1"/>
</dbReference>
<comment type="caution">
    <text evidence="3">The sequence shown here is derived from an EMBL/GenBank/DDBJ whole genome shotgun (WGS) entry which is preliminary data.</text>
</comment>
<dbReference type="AlphaFoldDB" id="A0AAD5L651"/>
<dbReference type="Pfam" id="PF00385">
    <property type="entry name" value="Chromo"/>
    <property type="match status" value="1"/>
</dbReference>
<dbReference type="GO" id="GO:0015074">
    <property type="term" value="P:DNA integration"/>
    <property type="evidence" value="ECO:0007669"/>
    <property type="project" value="InterPro"/>
</dbReference>
<feature type="domain" description="Integrase catalytic" evidence="2">
    <location>
        <begin position="1"/>
        <end position="132"/>
    </location>
</feature>